<keyword evidence="2" id="KW-1185">Reference proteome</keyword>
<proteinExistence type="predicted"/>
<organism evidence="1 2">
    <name type="scientific">Avena sativa</name>
    <name type="common">Oat</name>
    <dbReference type="NCBI Taxonomy" id="4498"/>
    <lineage>
        <taxon>Eukaryota</taxon>
        <taxon>Viridiplantae</taxon>
        <taxon>Streptophyta</taxon>
        <taxon>Embryophyta</taxon>
        <taxon>Tracheophyta</taxon>
        <taxon>Spermatophyta</taxon>
        <taxon>Magnoliopsida</taxon>
        <taxon>Liliopsida</taxon>
        <taxon>Poales</taxon>
        <taxon>Poaceae</taxon>
        <taxon>BOP clade</taxon>
        <taxon>Pooideae</taxon>
        <taxon>Poodae</taxon>
        <taxon>Poeae</taxon>
        <taxon>Poeae Chloroplast Group 1 (Aveneae type)</taxon>
        <taxon>Aveninae</taxon>
        <taxon>Avena</taxon>
    </lineage>
</organism>
<dbReference type="EnsemblPlants" id="AVESA.00010b.r2.3AG0427070.1">
    <property type="protein sequence ID" value="AVESA.00010b.r2.3AG0427070.1.CDS"/>
    <property type="gene ID" value="AVESA.00010b.r2.3AG0427070"/>
</dbReference>
<evidence type="ECO:0000313" key="2">
    <source>
        <dbReference type="Proteomes" id="UP001732700"/>
    </source>
</evidence>
<reference evidence="1" key="2">
    <citation type="submission" date="2025-09" db="UniProtKB">
        <authorList>
            <consortium name="EnsemblPlants"/>
        </authorList>
    </citation>
    <scope>IDENTIFICATION</scope>
</reference>
<sequence>MGEANHYKTLGLRRDASKSEVKAAFSRLALLHHPDRHAKADAATRADATRRFREAYDAYHVLYDDGRRAEYDLRNFPSSSSSWSGYRYGGGKSRSSSGSSAYGYGGASPSDSGRYRYRHGGFQDWPSPSQRESESLGVWMRANWWPLLCCTLRVAEVVIDGWKLYDTWKSSRKESIEKEATESKEKMDNGLLEEEEYVVV</sequence>
<reference evidence="1" key="1">
    <citation type="submission" date="2021-05" db="EMBL/GenBank/DDBJ databases">
        <authorList>
            <person name="Scholz U."/>
            <person name="Mascher M."/>
            <person name="Fiebig A."/>
        </authorList>
    </citation>
    <scope>NUCLEOTIDE SEQUENCE [LARGE SCALE GENOMIC DNA]</scope>
</reference>
<protein>
    <submittedName>
        <fullName evidence="1">Uncharacterized protein</fullName>
    </submittedName>
</protein>
<name>A0ACD5VGE8_AVESA</name>
<dbReference type="Proteomes" id="UP001732700">
    <property type="component" value="Chromosome 3A"/>
</dbReference>
<evidence type="ECO:0000313" key="1">
    <source>
        <dbReference type="EnsemblPlants" id="AVESA.00010b.r2.3AG0427070.1.CDS"/>
    </source>
</evidence>
<accession>A0ACD5VGE8</accession>